<dbReference type="Gene3D" id="3.10.20.310">
    <property type="entry name" value="membrane protein fhac"/>
    <property type="match status" value="1"/>
</dbReference>
<proteinExistence type="predicted"/>
<reference evidence="2 3" key="1">
    <citation type="submission" date="2019-02" db="EMBL/GenBank/DDBJ databases">
        <title>Complete Genome Sequence and Methylome Analysis of free living Spirochaetas.</title>
        <authorList>
            <person name="Fomenkov A."/>
            <person name="Dubinina G."/>
            <person name="Leshcheva N."/>
            <person name="Mikheeva N."/>
            <person name="Grabovich M."/>
            <person name="Vincze T."/>
            <person name="Roberts R.J."/>
        </authorList>
    </citation>
    <scope>NUCLEOTIDE SEQUENCE [LARGE SCALE GENOMIC DNA]</scope>
    <source>
        <strain evidence="2 3">K2</strain>
    </source>
</reference>
<sequence length="439" mass="49750">MKKIMIFATLFVSLLGTAMAQEIHKLEQFIIQIDGTTREQSLLREMDLKEGTEYSDRESLEQAVLRQQQDLINLRVFNDVSLTLSQEEKEEETILYSVLVKVEDSWNIYPIPYPKYNSNEGFRLGMKVYYNNAFGSLNNLYLGTNITFKYDSEDQGWNNTSWTFNPQLNDVKIGNLEYDFGIMQQKAYAEKKEDGEYLEKYTYYNTSADVTTTFPFGPDNKYYYKVSPGIGINYGYSGTGTDGNEEPFYLSFNHGGGYSKVDWKNNFREGFSASLGNSIRYISRSGASDQVKVYMDGQTSVYKIINSRVNYSGRASGTISFNDDINSLGSYLRGVEDSTMYGVTGFFLSNDLTLGVIQWEGVGEAQFQPFFDIGLAQRDGKSIDPDSDLRYGTGADFILYLDKLKGLHARASIGVDLSNDLSFSDLGKYELEITSSLHY</sequence>
<protein>
    <recommendedName>
        <fullName evidence="4">POTRA domain-containing protein</fullName>
    </recommendedName>
</protein>
<evidence type="ECO:0000313" key="2">
    <source>
        <dbReference type="EMBL" id="QEN07016.1"/>
    </source>
</evidence>
<dbReference type="RefSeq" id="WP_149485098.1">
    <property type="nucleotide sequence ID" value="NZ_CP036150.1"/>
</dbReference>
<dbReference type="KEGG" id="ock:EXM22_03070"/>
<dbReference type="Proteomes" id="UP000324209">
    <property type="component" value="Chromosome"/>
</dbReference>
<dbReference type="AlphaFoldDB" id="A0A5C1QKG7"/>
<accession>A0A5C1QKG7</accession>
<keyword evidence="1" id="KW-0732">Signal</keyword>
<evidence type="ECO:0000256" key="1">
    <source>
        <dbReference type="SAM" id="SignalP"/>
    </source>
</evidence>
<gene>
    <name evidence="2" type="ORF">EXM22_03070</name>
</gene>
<name>A0A5C1QKG7_9SPIO</name>
<feature type="chain" id="PRO_5022972464" description="POTRA domain-containing protein" evidence="1">
    <location>
        <begin position="21"/>
        <end position="439"/>
    </location>
</feature>
<feature type="signal peptide" evidence="1">
    <location>
        <begin position="1"/>
        <end position="20"/>
    </location>
</feature>
<evidence type="ECO:0008006" key="4">
    <source>
        <dbReference type="Google" id="ProtNLM"/>
    </source>
</evidence>
<organism evidence="2 3">
    <name type="scientific">Oceanispirochaeta crateris</name>
    <dbReference type="NCBI Taxonomy" id="2518645"/>
    <lineage>
        <taxon>Bacteria</taxon>
        <taxon>Pseudomonadati</taxon>
        <taxon>Spirochaetota</taxon>
        <taxon>Spirochaetia</taxon>
        <taxon>Spirochaetales</taxon>
        <taxon>Spirochaetaceae</taxon>
        <taxon>Oceanispirochaeta</taxon>
    </lineage>
</organism>
<evidence type="ECO:0000313" key="3">
    <source>
        <dbReference type="Proteomes" id="UP000324209"/>
    </source>
</evidence>
<dbReference type="OrthoDB" id="368857at2"/>
<dbReference type="EMBL" id="CP036150">
    <property type="protein sequence ID" value="QEN07016.1"/>
    <property type="molecule type" value="Genomic_DNA"/>
</dbReference>
<keyword evidence="3" id="KW-1185">Reference proteome</keyword>